<evidence type="ECO:0000313" key="3">
    <source>
        <dbReference type="Proteomes" id="UP000078532"/>
    </source>
</evidence>
<dbReference type="STRING" id="1838280.A6M21_13985"/>
<feature type="domain" description="DUF3786" evidence="1">
    <location>
        <begin position="20"/>
        <end position="192"/>
    </location>
</feature>
<comment type="caution">
    <text evidence="2">The sequence shown here is derived from an EMBL/GenBank/DDBJ whole genome shotgun (WGS) entry which is preliminary data.</text>
</comment>
<organism evidence="2 3">
    <name type="scientific">Desulfotomaculum copahuensis</name>
    <dbReference type="NCBI Taxonomy" id="1838280"/>
    <lineage>
        <taxon>Bacteria</taxon>
        <taxon>Bacillati</taxon>
        <taxon>Bacillota</taxon>
        <taxon>Clostridia</taxon>
        <taxon>Eubacteriales</taxon>
        <taxon>Desulfotomaculaceae</taxon>
        <taxon>Desulfotomaculum</taxon>
    </lineage>
</organism>
<dbReference type="InterPro" id="IPR024264">
    <property type="entry name" value="DUF3786"/>
</dbReference>
<dbReference type="EMBL" id="LYVF01000183">
    <property type="protein sequence ID" value="OAT80260.1"/>
    <property type="molecule type" value="Genomic_DNA"/>
</dbReference>
<dbReference type="OrthoDB" id="159408at2"/>
<gene>
    <name evidence="2" type="ORF">A6M21_13985</name>
</gene>
<name>A0A1B7LC82_9FIRM</name>
<dbReference type="RefSeq" id="WP_066670058.1">
    <property type="nucleotide sequence ID" value="NZ_LYVF01000183.1"/>
</dbReference>
<evidence type="ECO:0000259" key="1">
    <source>
        <dbReference type="Pfam" id="PF12654"/>
    </source>
</evidence>
<dbReference type="Proteomes" id="UP000078532">
    <property type="component" value="Unassembled WGS sequence"/>
</dbReference>
<sequence>MCNIINACGEAARQLAALEPEDVVMRSGAAYDEKRKTYRLKYFGAWYEIDCQGRVSLPGHGEEIPYNDRTLIMQYLCSASGLPPRNRWLSFLELPEGAHHHGPFHVDALNPLAAAFSSLPDQFLRAATTLDGEPLPMGDAAARFMAFPRLPLAAVLWVQDEEFPARANILFDAVSPTHLSTASLWVLGVELATKLRTCLNPAVTGAVNWLGKEQRKEG</sequence>
<dbReference type="AlphaFoldDB" id="A0A1B7LC82"/>
<dbReference type="Pfam" id="PF12654">
    <property type="entry name" value="DUF3786"/>
    <property type="match status" value="1"/>
</dbReference>
<evidence type="ECO:0000313" key="2">
    <source>
        <dbReference type="EMBL" id="OAT80260.1"/>
    </source>
</evidence>
<keyword evidence="3" id="KW-1185">Reference proteome</keyword>
<reference evidence="2 3" key="1">
    <citation type="submission" date="2016-04" db="EMBL/GenBank/DDBJ databases">
        <authorList>
            <person name="Evans L.H."/>
            <person name="Alamgir A."/>
            <person name="Owens N."/>
            <person name="Weber N.D."/>
            <person name="Virtaneva K."/>
            <person name="Barbian K."/>
            <person name="Babar A."/>
            <person name="Rosenke K."/>
        </authorList>
    </citation>
    <scope>NUCLEOTIDE SEQUENCE [LARGE SCALE GENOMIC DNA]</scope>
    <source>
        <strain evidence="2 3">LMa1</strain>
    </source>
</reference>
<protein>
    <recommendedName>
        <fullName evidence="1">DUF3786 domain-containing protein</fullName>
    </recommendedName>
</protein>
<accession>A0A1B7LC82</accession>
<proteinExistence type="predicted"/>